<organism evidence="10 11">
    <name type="scientific">Saitoella complicata (strain BCRC 22490 / CBS 7301 / JCM 7358 / NBRC 10748 / NRRL Y-17804)</name>
    <dbReference type="NCBI Taxonomy" id="698492"/>
    <lineage>
        <taxon>Eukaryota</taxon>
        <taxon>Fungi</taxon>
        <taxon>Dikarya</taxon>
        <taxon>Ascomycota</taxon>
        <taxon>Taphrinomycotina</taxon>
        <taxon>Taphrinomycotina incertae sedis</taxon>
        <taxon>Saitoella</taxon>
    </lineage>
</organism>
<comment type="function">
    <text evidence="8">Required for ribosome biogenesis. Part of a complex which catalyzes pseudouridylation of rRNA. This involves the isomerization of uridine such that the ribose is subsequently attached to C5, instead of the normal N1. Pseudouridine ("psi") residues may serve to stabilize the conformation of rRNAs.</text>
</comment>
<keyword evidence="3 8" id="KW-0698">rRNA processing</keyword>
<comment type="caution">
    <text evidence="10">The sequence shown here is derived from an EMBL/GenBank/DDBJ whole genome shotgun (WGS) entry which is preliminary data.</text>
</comment>
<dbReference type="Gene3D" id="2.40.10.230">
    <property type="entry name" value="Probable tRNA pseudouridine synthase domain"/>
    <property type="match status" value="1"/>
</dbReference>
<dbReference type="AlphaFoldDB" id="A0A0E9N9S2"/>
<dbReference type="GO" id="GO:0000454">
    <property type="term" value="P:snoRNA guided rRNA pseudouridine synthesis"/>
    <property type="evidence" value="ECO:0007669"/>
    <property type="project" value="TreeGrafter"/>
</dbReference>
<dbReference type="PANTHER" id="PTHR23237">
    <property type="entry name" value="NUCLEOLAR PROTEIN FAMILY A MEMBER 1 SNORNP PROTEIN GAR1"/>
    <property type="match status" value="1"/>
</dbReference>
<dbReference type="InterPro" id="IPR009000">
    <property type="entry name" value="Transl_B-barrel_sf"/>
</dbReference>
<evidence type="ECO:0000256" key="9">
    <source>
        <dbReference type="SAM" id="MobiDB-lite"/>
    </source>
</evidence>
<dbReference type="SUPFAM" id="SSF50447">
    <property type="entry name" value="Translation proteins"/>
    <property type="match status" value="1"/>
</dbReference>
<accession>A0A0E9N9S2</accession>
<comment type="similarity">
    <text evidence="7 8">Belongs to the GAR1 family.</text>
</comment>
<evidence type="ECO:0000313" key="11">
    <source>
        <dbReference type="Proteomes" id="UP000033140"/>
    </source>
</evidence>
<feature type="compositionally biased region" description="Gly residues" evidence="9">
    <location>
        <begin position="1"/>
        <end position="29"/>
    </location>
</feature>
<dbReference type="Proteomes" id="UP000033140">
    <property type="component" value="Unassembled WGS sequence"/>
</dbReference>
<dbReference type="InterPro" id="IPR038664">
    <property type="entry name" value="Gar1/Naf1_Cbf5-bd_sf"/>
</dbReference>
<reference evidence="10 11" key="3">
    <citation type="journal article" date="2015" name="Genome Announc.">
        <title>Draft Genome Sequence of the Archiascomycetous Yeast Saitoella complicata.</title>
        <authorList>
            <person name="Yamauchi K."/>
            <person name="Kondo S."/>
            <person name="Hamamoto M."/>
            <person name="Takahashi Y."/>
            <person name="Ogura Y."/>
            <person name="Hayashi T."/>
            <person name="Nishida H."/>
        </authorList>
    </citation>
    <scope>NUCLEOTIDE SEQUENCE [LARGE SCALE GENOMIC DNA]</scope>
    <source>
        <strain evidence="10 11">NRRL Y-17804</strain>
    </source>
</reference>
<dbReference type="EMBL" id="BACD03000004">
    <property type="protein sequence ID" value="GAO46574.1"/>
    <property type="molecule type" value="Genomic_DNA"/>
</dbReference>
<evidence type="ECO:0000256" key="5">
    <source>
        <dbReference type="ARBA" id="ARBA00023242"/>
    </source>
</evidence>
<comment type="subcellular location">
    <subcellularLocation>
        <location evidence="1 8">Nucleus</location>
        <location evidence="1 8">Nucleolus</location>
    </subcellularLocation>
</comment>
<dbReference type="STRING" id="698492.A0A0E9N9S2"/>
<dbReference type="PANTHER" id="PTHR23237:SF6">
    <property type="entry name" value="H_ACA RIBONUCLEOPROTEIN COMPLEX SUBUNIT 1"/>
    <property type="match status" value="1"/>
</dbReference>
<reference evidence="10 11" key="2">
    <citation type="journal article" date="2014" name="J. Gen. Appl. Microbiol.">
        <title>The early diverging ascomycetous budding yeast Saitoella complicata has three histone deacetylases belonging to the Clr6, Hos2, and Rpd3 lineages.</title>
        <authorList>
            <person name="Nishida H."/>
            <person name="Matsumoto T."/>
            <person name="Kondo S."/>
            <person name="Hamamoto M."/>
            <person name="Yoshikawa H."/>
        </authorList>
    </citation>
    <scope>NUCLEOTIDE SEQUENCE [LARGE SCALE GENOMIC DNA]</scope>
    <source>
        <strain evidence="10 11">NRRL Y-17804</strain>
    </source>
</reference>
<evidence type="ECO:0000313" key="10">
    <source>
        <dbReference type="EMBL" id="GAO46574.1"/>
    </source>
</evidence>
<keyword evidence="6 8" id="KW-0687">Ribonucleoprotein</keyword>
<keyword evidence="4 8" id="KW-0694">RNA-binding</keyword>
<evidence type="ECO:0000256" key="4">
    <source>
        <dbReference type="ARBA" id="ARBA00022884"/>
    </source>
</evidence>
<dbReference type="GO" id="GO:0031429">
    <property type="term" value="C:box H/ACA snoRNP complex"/>
    <property type="evidence" value="ECO:0007669"/>
    <property type="project" value="TreeGrafter"/>
</dbReference>
<sequence length="255" mass="30345">MSSRGGFRGGSRGGFGGGFGGGRGGGRGGFNSSSMGPPDEVQPLGEFMHACEGEMICESTNTKIPYFNAPIYTESKSLLGKVDEILGPMNQVYFTVKPTDGIVATSFKAGDKVYIGSDKLLPLSRFLPQPKPTGGVKKSGGRGTFIVRKRARNRMLTVSYRWCTRWTWWCPWRSSRWIRRWPWWRIPWRIRWLLPRWRFLWRSRRISWWIRWLLPRWRWRLRWRFPWRFRWRSRWRSWTFLSGGWNGIDTERRWD</sequence>
<dbReference type="InterPro" id="IPR007504">
    <property type="entry name" value="H/ACA_rnp_Gar1/Naf1"/>
</dbReference>
<evidence type="ECO:0000256" key="3">
    <source>
        <dbReference type="ARBA" id="ARBA00022552"/>
    </source>
</evidence>
<keyword evidence="2 8" id="KW-0690">Ribosome biogenesis</keyword>
<proteinExistence type="inferred from homology"/>
<dbReference type="GO" id="GO:0034513">
    <property type="term" value="F:box H/ACA snoRNA binding"/>
    <property type="evidence" value="ECO:0007669"/>
    <property type="project" value="TreeGrafter"/>
</dbReference>
<evidence type="ECO:0000256" key="6">
    <source>
        <dbReference type="ARBA" id="ARBA00023274"/>
    </source>
</evidence>
<evidence type="ECO:0000256" key="7">
    <source>
        <dbReference type="ARBA" id="ARBA00038293"/>
    </source>
</evidence>
<evidence type="ECO:0000256" key="8">
    <source>
        <dbReference type="RuleBase" id="RU364004"/>
    </source>
</evidence>
<name>A0A0E9N9S2_SAICN</name>
<dbReference type="Pfam" id="PF04410">
    <property type="entry name" value="Gar1"/>
    <property type="match status" value="1"/>
</dbReference>
<protein>
    <recommendedName>
        <fullName evidence="8">H/ACA ribonucleoprotein complex subunit</fullName>
    </recommendedName>
</protein>
<keyword evidence="5 8" id="KW-0539">Nucleus</keyword>
<gene>
    <name evidence="10" type="ORF">G7K_0803-t1</name>
</gene>
<reference evidence="10 11" key="1">
    <citation type="journal article" date="2011" name="J. Gen. Appl. Microbiol.">
        <title>Draft genome sequencing of the enigmatic yeast Saitoella complicata.</title>
        <authorList>
            <person name="Nishida H."/>
            <person name="Hamamoto M."/>
            <person name="Sugiyama J."/>
        </authorList>
    </citation>
    <scope>NUCLEOTIDE SEQUENCE [LARGE SCALE GENOMIC DNA]</scope>
    <source>
        <strain evidence="10 11">NRRL Y-17804</strain>
    </source>
</reference>
<keyword evidence="11" id="KW-1185">Reference proteome</keyword>
<feature type="region of interest" description="Disordered" evidence="9">
    <location>
        <begin position="1"/>
        <end position="44"/>
    </location>
</feature>
<comment type="subunit">
    <text evidence="8">Component of the small nucleolar ribonucleoprotein particles containing H/ACA-type snoRNAs (H/ACA snoRNPs).</text>
</comment>
<evidence type="ECO:0000256" key="1">
    <source>
        <dbReference type="ARBA" id="ARBA00004604"/>
    </source>
</evidence>
<evidence type="ECO:0000256" key="2">
    <source>
        <dbReference type="ARBA" id="ARBA00022517"/>
    </source>
</evidence>
<dbReference type="FunFam" id="2.40.10.230:FF:000001">
    <property type="entry name" value="H/ACA ribonucleoprotein complex subunit"/>
    <property type="match status" value="1"/>
</dbReference>